<reference evidence="1" key="1">
    <citation type="submission" date="2023-11" db="EMBL/GenBank/DDBJ databases">
        <authorList>
            <person name="Poullet M."/>
        </authorList>
    </citation>
    <scope>NUCLEOTIDE SEQUENCE</scope>
    <source>
        <strain evidence="1">E1834</strain>
    </source>
</reference>
<evidence type="ECO:0000313" key="1">
    <source>
        <dbReference type="EMBL" id="CAK5057170.1"/>
    </source>
</evidence>
<accession>A0ACB0YQR4</accession>
<dbReference type="EMBL" id="CAVMJV010000016">
    <property type="protein sequence ID" value="CAK5057170.1"/>
    <property type="molecule type" value="Genomic_DNA"/>
</dbReference>
<proteinExistence type="predicted"/>
<gene>
    <name evidence="1" type="ORF">MENTE1834_LOCUS15118</name>
</gene>
<comment type="caution">
    <text evidence="1">The sequence shown here is derived from an EMBL/GenBank/DDBJ whole genome shotgun (WGS) entry which is preliminary data.</text>
</comment>
<dbReference type="Proteomes" id="UP001497535">
    <property type="component" value="Unassembled WGS sequence"/>
</dbReference>
<name>A0ACB0YQR4_MELEN</name>
<sequence>MVPFIVLDYYYPCGLQLTEKAENVEIEHRANLTSITYEIVNKHNPKVKFSFCSQGWKIGRKVYKTKIRIVKGIRRNLNYVESSDYKYFVN</sequence>
<protein>
    <submittedName>
        <fullName evidence="1">Uncharacterized protein</fullName>
    </submittedName>
</protein>
<organism evidence="1 2">
    <name type="scientific">Meloidogyne enterolobii</name>
    <name type="common">Root-knot nematode worm</name>
    <name type="synonym">Meloidogyne mayaguensis</name>
    <dbReference type="NCBI Taxonomy" id="390850"/>
    <lineage>
        <taxon>Eukaryota</taxon>
        <taxon>Metazoa</taxon>
        <taxon>Ecdysozoa</taxon>
        <taxon>Nematoda</taxon>
        <taxon>Chromadorea</taxon>
        <taxon>Rhabditida</taxon>
        <taxon>Tylenchina</taxon>
        <taxon>Tylenchomorpha</taxon>
        <taxon>Tylenchoidea</taxon>
        <taxon>Meloidogynidae</taxon>
        <taxon>Meloidogyninae</taxon>
        <taxon>Meloidogyne</taxon>
    </lineage>
</organism>
<keyword evidence="2" id="KW-1185">Reference proteome</keyword>
<evidence type="ECO:0000313" key="2">
    <source>
        <dbReference type="Proteomes" id="UP001497535"/>
    </source>
</evidence>